<proteinExistence type="predicted"/>
<organism evidence="2 3">
    <name type="scientific">Paspalum notatum var. saurae</name>
    <dbReference type="NCBI Taxonomy" id="547442"/>
    <lineage>
        <taxon>Eukaryota</taxon>
        <taxon>Viridiplantae</taxon>
        <taxon>Streptophyta</taxon>
        <taxon>Embryophyta</taxon>
        <taxon>Tracheophyta</taxon>
        <taxon>Spermatophyta</taxon>
        <taxon>Magnoliopsida</taxon>
        <taxon>Liliopsida</taxon>
        <taxon>Poales</taxon>
        <taxon>Poaceae</taxon>
        <taxon>PACMAD clade</taxon>
        <taxon>Panicoideae</taxon>
        <taxon>Andropogonodae</taxon>
        <taxon>Paspaleae</taxon>
        <taxon>Paspalinae</taxon>
        <taxon>Paspalum</taxon>
    </lineage>
</organism>
<evidence type="ECO:0000256" key="1">
    <source>
        <dbReference type="SAM" id="SignalP"/>
    </source>
</evidence>
<keyword evidence="1" id="KW-0732">Signal</keyword>
<sequence>MSRRIESTSLLFLRIFLVLLVGKDLTTRERCTCPSDKRNYLPMISFLLPKLRRRRKILSDANAWPPTKREESTRVLGRLGDPLGEPVRLELVHVASPNLRVMMDQEHGHLKNYACRVNDASNLHLLVCFPGNRYGRWIQPENLIKDHGHLHIRPA</sequence>
<feature type="signal peptide" evidence="1">
    <location>
        <begin position="1"/>
        <end position="28"/>
    </location>
</feature>
<protein>
    <recommendedName>
        <fullName evidence="4">Secreted protein</fullName>
    </recommendedName>
</protein>
<name>A0AAQ3TBM2_PASNO</name>
<gene>
    <name evidence="2" type="ORF">U9M48_018356</name>
</gene>
<evidence type="ECO:0000313" key="2">
    <source>
        <dbReference type="EMBL" id="WVZ69590.1"/>
    </source>
</evidence>
<reference evidence="2 3" key="1">
    <citation type="submission" date="2024-02" db="EMBL/GenBank/DDBJ databases">
        <title>High-quality chromosome-scale genome assembly of Pensacola bahiagrass (Paspalum notatum Flugge var. saurae).</title>
        <authorList>
            <person name="Vega J.M."/>
            <person name="Podio M."/>
            <person name="Orjuela J."/>
            <person name="Siena L.A."/>
            <person name="Pessino S.C."/>
            <person name="Combes M.C."/>
            <person name="Mariac C."/>
            <person name="Albertini E."/>
            <person name="Pupilli F."/>
            <person name="Ortiz J.P.A."/>
            <person name="Leblanc O."/>
        </authorList>
    </citation>
    <scope>NUCLEOTIDE SEQUENCE [LARGE SCALE GENOMIC DNA]</scope>
    <source>
        <strain evidence="2">R1</strain>
        <tissue evidence="2">Leaf</tissue>
    </source>
</reference>
<evidence type="ECO:0008006" key="4">
    <source>
        <dbReference type="Google" id="ProtNLM"/>
    </source>
</evidence>
<evidence type="ECO:0000313" key="3">
    <source>
        <dbReference type="Proteomes" id="UP001341281"/>
    </source>
</evidence>
<accession>A0AAQ3TBM2</accession>
<dbReference type="Proteomes" id="UP001341281">
    <property type="component" value="Chromosome 04"/>
</dbReference>
<dbReference type="EMBL" id="CP144748">
    <property type="protein sequence ID" value="WVZ69590.1"/>
    <property type="molecule type" value="Genomic_DNA"/>
</dbReference>
<keyword evidence="3" id="KW-1185">Reference proteome</keyword>
<feature type="chain" id="PRO_5042872279" description="Secreted protein" evidence="1">
    <location>
        <begin position="29"/>
        <end position="155"/>
    </location>
</feature>
<dbReference type="AlphaFoldDB" id="A0AAQ3TBM2"/>